<dbReference type="InterPro" id="IPR036249">
    <property type="entry name" value="Thioredoxin-like_sf"/>
</dbReference>
<dbReference type="SUPFAM" id="SSF52833">
    <property type="entry name" value="Thioredoxin-like"/>
    <property type="match status" value="1"/>
</dbReference>
<gene>
    <name evidence="6" type="ORF">C2S53_003808</name>
</gene>
<dbReference type="InterPro" id="IPR036282">
    <property type="entry name" value="Glutathione-S-Trfase_C_sf"/>
</dbReference>
<comment type="subcellular location">
    <subcellularLocation>
        <location evidence="3">Cytoplasm</location>
        <location evidence="3">Cytosol</location>
    </subcellularLocation>
</comment>
<feature type="domain" description="GST C-terminal" evidence="5">
    <location>
        <begin position="92"/>
        <end position="220"/>
    </location>
</feature>
<evidence type="ECO:0000259" key="4">
    <source>
        <dbReference type="PROSITE" id="PS50404"/>
    </source>
</evidence>
<evidence type="ECO:0000256" key="3">
    <source>
        <dbReference type="RuleBase" id="RU369102"/>
    </source>
</evidence>
<dbReference type="PANTHER" id="PTHR11260">
    <property type="entry name" value="GLUTATHIONE S-TRANSFERASE, GST, SUPERFAMILY, GST DOMAIN CONTAINING"/>
    <property type="match status" value="1"/>
</dbReference>
<dbReference type="CDD" id="cd03058">
    <property type="entry name" value="GST_N_Tau"/>
    <property type="match status" value="1"/>
</dbReference>
<organism evidence="6 7">
    <name type="scientific">Perilla frutescens var. hirtella</name>
    <name type="common">Perilla citriodora</name>
    <name type="synonym">Perilla setoyensis</name>
    <dbReference type="NCBI Taxonomy" id="608512"/>
    <lineage>
        <taxon>Eukaryota</taxon>
        <taxon>Viridiplantae</taxon>
        <taxon>Streptophyta</taxon>
        <taxon>Embryophyta</taxon>
        <taxon>Tracheophyta</taxon>
        <taxon>Spermatophyta</taxon>
        <taxon>Magnoliopsida</taxon>
        <taxon>eudicotyledons</taxon>
        <taxon>Gunneridae</taxon>
        <taxon>Pentapetalae</taxon>
        <taxon>asterids</taxon>
        <taxon>lamiids</taxon>
        <taxon>Lamiales</taxon>
        <taxon>Lamiaceae</taxon>
        <taxon>Nepetoideae</taxon>
        <taxon>Elsholtzieae</taxon>
        <taxon>Perilla</taxon>
    </lineage>
</organism>
<comment type="similarity">
    <text evidence="3">Belongs to the GST superfamily.</text>
</comment>
<evidence type="ECO:0000256" key="1">
    <source>
        <dbReference type="ARBA" id="ARBA00022679"/>
    </source>
</evidence>
<comment type="caution">
    <text evidence="6">The sequence shown here is derived from an EMBL/GenBank/DDBJ whole genome shotgun (WGS) entry which is preliminary data.</text>
</comment>
<dbReference type="CDD" id="cd03185">
    <property type="entry name" value="GST_C_Tau"/>
    <property type="match status" value="1"/>
</dbReference>
<dbReference type="SUPFAM" id="SSF47616">
    <property type="entry name" value="GST C-terminal domain-like"/>
    <property type="match status" value="1"/>
</dbReference>
<dbReference type="SFLD" id="SFLDG00358">
    <property type="entry name" value="Main_(cytGST)"/>
    <property type="match status" value="1"/>
</dbReference>
<comment type="catalytic activity">
    <reaction evidence="2 3">
        <text>RX + glutathione = an S-substituted glutathione + a halide anion + H(+)</text>
        <dbReference type="Rhea" id="RHEA:16437"/>
        <dbReference type="ChEBI" id="CHEBI:15378"/>
        <dbReference type="ChEBI" id="CHEBI:16042"/>
        <dbReference type="ChEBI" id="CHEBI:17792"/>
        <dbReference type="ChEBI" id="CHEBI:57925"/>
        <dbReference type="ChEBI" id="CHEBI:90779"/>
        <dbReference type="EC" id="2.5.1.18"/>
    </reaction>
</comment>
<dbReference type="InterPro" id="IPR045073">
    <property type="entry name" value="Omega/Tau-like"/>
</dbReference>
<dbReference type="EMBL" id="SDAM02000042">
    <property type="protein sequence ID" value="KAH6834996.1"/>
    <property type="molecule type" value="Genomic_DNA"/>
</dbReference>
<evidence type="ECO:0000313" key="7">
    <source>
        <dbReference type="Proteomes" id="UP001190926"/>
    </source>
</evidence>
<dbReference type="PROSITE" id="PS50404">
    <property type="entry name" value="GST_NTER"/>
    <property type="match status" value="1"/>
</dbReference>
<evidence type="ECO:0000313" key="6">
    <source>
        <dbReference type="EMBL" id="KAH6834996.1"/>
    </source>
</evidence>
<dbReference type="EC" id="2.5.1.18" evidence="3"/>
<dbReference type="GO" id="GO:0006749">
    <property type="term" value="P:glutathione metabolic process"/>
    <property type="evidence" value="ECO:0007669"/>
    <property type="project" value="InterPro"/>
</dbReference>
<dbReference type="AlphaFoldDB" id="A0AAD4JK82"/>
<dbReference type="Gene3D" id="1.20.1050.10">
    <property type="match status" value="1"/>
</dbReference>
<evidence type="ECO:0000256" key="2">
    <source>
        <dbReference type="ARBA" id="ARBA00047960"/>
    </source>
</evidence>
<dbReference type="GO" id="GO:0005829">
    <property type="term" value="C:cytosol"/>
    <property type="evidence" value="ECO:0007669"/>
    <property type="project" value="UniProtKB-SubCell"/>
</dbReference>
<dbReference type="InterPro" id="IPR010987">
    <property type="entry name" value="Glutathione-S-Trfase_C-like"/>
</dbReference>
<name>A0AAD4JK82_PERFH</name>
<keyword evidence="1 3" id="KW-0808">Transferase</keyword>
<dbReference type="SFLD" id="SFLDG01152">
    <property type="entry name" value="Main.3:_Omega-_and_Tau-like"/>
    <property type="match status" value="1"/>
</dbReference>
<feature type="domain" description="GST N-terminal" evidence="4">
    <location>
        <begin position="7"/>
        <end position="86"/>
    </location>
</feature>
<accession>A0AAD4JK82</accession>
<sequence length="223" mass="25391">MAAGEESSMILHGFWPSTYSKRVELALKIKGIPFKYVEEDLRSKSASLLTYNPIYKKVPVLVHNGKPVSESLVILEYIDETWNHQPRLLPDDPYKRSIVRFWAGYIQQLLESCMKLVSSEGEEAVSKAREEMFGKLDVLEEGVKSFLVSGENLNLLDIMIVATLGAFRAQEEILGFKILDPHKHPFIFHWVTALIELPVVKEVMPPHHALVSFLHHLKKIATT</sequence>
<dbReference type="InterPro" id="IPR040079">
    <property type="entry name" value="Glutathione_S-Trfase"/>
</dbReference>
<protein>
    <recommendedName>
        <fullName evidence="3">Glutathione S-transferase</fullName>
        <ecNumber evidence="3">2.5.1.18</ecNumber>
    </recommendedName>
</protein>
<dbReference type="InterPro" id="IPR045074">
    <property type="entry name" value="GST_C_Tau"/>
</dbReference>
<dbReference type="Pfam" id="PF02798">
    <property type="entry name" value="GST_N"/>
    <property type="match status" value="1"/>
</dbReference>
<evidence type="ECO:0000259" key="5">
    <source>
        <dbReference type="PROSITE" id="PS50405"/>
    </source>
</evidence>
<comment type="function">
    <text evidence="3">Is involved in the conjugation of reduced glutathione to a wide number of exogenous and endogenous hydrophobic electrophiles.</text>
</comment>
<dbReference type="InterPro" id="IPR004045">
    <property type="entry name" value="Glutathione_S-Trfase_N"/>
</dbReference>
<reference evidence="6 7" key="1">
    <citation type="journal article" date="2021" name="Nat. Commun.">
        <title>Incipient diploidization of the medicinal plant Perilla within 10,000 years.</title>
        <authorList>
            <person name="Zhang Y."/>
            <person name="Shen Q."/>
            <person name="Leng L."/>
            <person name="Zhang D."/>
            <person name="Chen S."/>
            <person name="Shi Y."/>
            <person name="Ning Z."/>
            <person name="Chen S."/>
        </authorList>
    </citation>
    <scope>NUCLEOTIDE SEQUENCE [LARGE SCALE GENOMIC DNA]</scope>
    <source>
        <strain evidence="7">cv. PC099</strain>
    </source>
</reference>
<dbReference type="SFLD" id="SFLDS00019">
    <property type="entry name" value="Glutathione_Transferase_(cytos"/>
    <property type="match status" value="1"/>
</dbReference>
<keyword evidence="3" id="KW-0963">Cytoplasm</keyword>
<dbReference type="PROSITE" id="PS50405">
    <property type="entry name" value="GST_CTER"/>
    <property type="match status" value="1"/>
</dbReference>
<dbReference type="GO" id="GO:0004364">
    <property type="term" value="F:glutathione transferase activity"/>
    <property type="evidence" value="ECO:0007669"/>
    <property type="project" value="UniProtKB-UniRule"/>
</dbReference>
<keyword evidence="7" id="KW-1185">Reference proteome</keyword>
<dbReference type="FunFam" id="3.40.30.10:FF:000014">
    <property type="entry name" value="Tau class glutathione S-transferase"/>
    <property type="match status" value="1"/>
</dbReference>
<dbReference type="Proteomes" id="UP001190926">
    <property type="component" value="Unassembled WGS sequence"/>
</dbReference>
<dbReference type="PANTHER" id="PTHR11260:SF711">
    <property type="entry name" value="GLUTATHIONE S-TRANSFERASE U9"/>
    <property type="match status" value="1"/>
</dbReference>
<dbReference type="Gene3D" id="3.40.30.10">
    <property type="entry name" value="Glutaredoxin"/>
    <property type="match status" value="1"/>
</dbReference>
<proteinExistence type="inferred from homology"/>